<dbReference type="OrthoDB" id="3233595at2759"/>
<dbReference type="SUPFAM" id="SSF50129">
    <property type="entry name" value="GroES-like"/>
    <property type="match status" value="1"/>
</dbReference>
<evidence type="ECO:0000256" key="1">
    <source>
        <dbReference type="ARBA" id="ARBA00008072"/>
    </source>
</evidence>
<dbReference type="InterPro" id="IPR047122">
    <property type="entry name" value="Trans-enoyl_RdTase-like"/>
</dbReference>
<dbReference type="GO" id="GO:0016651">
    <property type="term" value="F:oxidoreductase activity, acting on NAD(P)H"/>
    <property type="evidence" value="ECO:0007669"/>
    <property type="project" value="InterPro"/>
</dbReference>
<dbReference type="Proteomes" id="UP000235672">
    <property type="component" value="Unassembled WGS sequence"/>
</dbReference>
<reference evidence="4 5" key="1">
    <citation type="submission" date="2016-05" db="EMBL/GenBank/DDBJ databases">
        <title>A degradative enzymes factory behind the ericoid mycorrhizal symbiosis.</title>
        <authorList>
            <consortium name="DOE Joint Genome Institute"/>
            <person name="Martino E."/>
            <person name="Morin E."/>
            <person name="Grelet G."/>
            <person name="Kuo A."/>
            <person name="Kohler A."/>
            <person name="Daghino S."/>
            <person name="Barry K."/>
            <person name="Choi C."/>
            <person name="Cichocki N."/>
            <person name="Clum A."/>
            <person name="Copeland A."/>
            <person name="Hainaut M."/>
            <person name="Haridas S."/>
            <person name="Labutti K."/>
            <person name="Lindquist E."/>
            <person name="Lipzen A."/>
            <person name="Khouja H.-R."/>
            <person name="Murat C."/>
            <person name="Ohm R."/>
            <person name="Olson A."/>
            <person name="Spatafora J."/>
            <person name="Veneault-Fourrey C."/>
            <person name="Henrissat B."/>
            <person name="Grigoriev I."/>
            <person name="Martin F."/>
            <person name="Perotto S."/>
        </authorList>
    </citation>
    <scope>NUCLEOTIDE SEQUENCE [LARGE SCALE GENOMIC DNA]</scope>
    <source>
        <strain evidence="4 5">UAMH 7357</strain>
    </source>
</reference>
<evidence type="ECO:0000313" key="4">
    <source>
        <dbReference type="EMBL" id="PMD26690.1"/>
    </source>
</evidence>
<sequence>MYNNGGKTLRRHFEITKFQHLNCPARVEIIDSEIPQPNASQILIKIMFSGCNPKDWKRPEWFQKAHNSGDDISGIVEAVGLDVKDFRPGDRVAALHEMMAPGGSYAEYGLGWEFATFRLPFNISFEEVLNTVHSAFINVLNLPPPWRPAKESIPLLIYGGAGAVGSYAIKLAQASNIYPLIVVAGNSKDYVESLISREKGDTIIDYREHDAHFVEGVQKALSDTGASELRYAYDAITGNNSFQNISKSTLKLLKVLVASIFQKKDDGKKNVDEDFGFVYFRWFAKALVEGVLTGHPFEIVPGGLRGVERGLNDLKSGKNKATKYVFDVTKT</sequence>
<gene>
    <name evidence="4" type="ORF">NA56DRAFT_697927</name>
</gene>
<dbReference type="STRING" id="1745343.A0A2J6QK99"/>
<accession>A0A2J6QK99</accession>
<dbReference type="PANTHER" id="PTHR45348">
    <property type="entry name" value="HYPOTHETICAL OXIDOREDUCTASE (EUROFUNG)"/>
    <property type="match status" value="1"/>
</dbReference>
<dbReference type="PANTHER" id="PTHR45348:SF5">
    <property type="entry name" value="OXIDOREDUCTASE, PUTATIVE (AFU_ORTHOLOGUE AFUA_8G01420)-RELATED"/>
    <property type="match status" value="1"/>
</dbReference>
<dbReference type="CDD" id="cd08249">
    <property type="entry name" value="enoyl_reductase_like"/>
    <property type="match status" value="1"/>
</dbReference>
<evidence type="ECO:0000313" key="5">
    <source>
        <dbReference type="Proteomes" id="UP000235672"/>
    </source>
</evidence>
<organism evidence="4 5">
    <name type="scientific">Hyaloscypha hepaticicola</name>
    <dbReference type="NCBI Taxonomy" id="2082293"/>
    <lineage>
        <taxon>Eukaryota</taxon>
        <taxon>Fungi</taxon>
        <taxon>Dikarya</taxon>
        <taxon>Ascomycota</taxon>
        <taxon>Pezizomycotina</taxon>
        <taxon>Leotiomycetes</taxon>
        <taxon>Helotiales</taxon>
        <taxon>Hyaloscyphaceae</taxon>
        <taxon>Hyaloscypha</taxon>
    </lineage>
</organism>
<dbReference type="EMBL" id="KZ613467">
    <property type="protein sequence ID" value="PMD26690.1"/>
    <property type="molecule type" value="Genomic_DNA"/>
</dbReference>
<dbReference type="AlphaFoldDB" id="A0A2J6QK99"/>
<dbReference type="SUPFAM" id="SSF51735">
    <property type="entry name" value="NAD(P)-binding Rossmann-fold domains"/>
    <property type="match status" value="1"/>
</dbReference>
<dbReference type="InterPro" id="IPR036291">
    <property type="entry name" value="NAD(P)-bd_dom_sf"/>
</dbReference>
<dbReference type="InterPro" id="IPR011032">
    <property type="entry name" value="GroES-like_sf"/>
</dbReference>
<keyword evidence="5" id="KW-1185">Reference proteome</keyword>
<name>A0A2J6QK99_9HELO</name>
<keyword evidence="2" id="KW-0560">Oxidoreductase</keyword>
<dbReference type="Pfam" id="PF08240">
    <property type="entry name" value="ADH_N"/>
    <property type="match status" value="1"/>
</dbReference>
<comment type="similarity">
    <text evidence="1">Belongs to the zinc-containing alcohol dehydrogenase family.</text>
</comment>
<protein>
    <submittedName>
        <fullName evidence="4">GroES-like protein</fullName>
    </submittedName>
</protein>
<dbReference type="Gene3D" id="3.90.180.10">
    <property type="entry name" value="Medium-chain alcohol dehydrogenases, catalytic domain"/>
    <property type="match status" value="1"/>
</dbReference>
<feature type="domain" description="Alcohol dehydrogenase-like N-terminal" evidence="3">
    <location>
        <begin position="39"/>
        <end position="108"/>
    </location>
</feature>
<proteinExistence type="inferred from homology"/>
<dbReference type="InterPro" id="IPR013154">
    <property type="entry name" value="ADH-like_N"/>
</dbReference>
<evidence type="ECO:0000259" key="3">
    <source>
        <dbReference type="Pfam" id="PF08240"/>
    </source>
</evidence>
<evidence type="ECO:0000256" key="2">
    <source>
        <dbReference type="ARBA" id="ARBA00023002"/>
    </source>
</evidence>
<dbReference type="Gene3D" id="3.40.50.720">
    <property type="entry name" value="NAD(P)-binding Rossmann-like Domain"/>
    <property type="match status" value="1"/>
</dbReference>